<feature type="signal peptide" evidence="1">
    <location>
        <begin position="1"/>
        <end position="17"/>
    </location>
</feature>
<sequence>MLGLGLLLAAATVPATAIEAERAFAADARREGQWTAFRKWADPTAVMFTPQAVWAQDYLKDRKDPATSVRWQASDSWVSCDRRTAVNTGPWQLPDANGYFVTLWMRQPSGDWRWTVDGGDTLRKPLAAPARPRLRVAACTNRAARLRAVSRDYANPTNRTAPPGDSGFARSADGTLLFHWTVTAAGARRTQVRLWNGRRFETVLDRQVAASPARS</sequence>
<comment type="caution">
    <text evidence="2">The sequence shown here is derived from an EMBL/GenBank/DDBJ whole genome shotgun (WGS) entry which is preliminary data.</text>
</comment>
<proteinExistence type="predicted"/>
<dbReference type="RefSeq" id="WP_029941442.1">
    <property type="nucleotide sequence ID" value="NZ_BSOO01000002.1"/>
</dbReference>
<gene>
    <name evidence="2" type="ORF">GCM10007925_02890</name>
</gene>
<organism evidence="2 3">
    <name type="scientific">Sphingomonas astaxanthinifaciens DSM 22298</name>
    <dbReference type="NCBI Taxonomy" id="1123267"/>
    <lineage>
        <taxon>Bacteria</taxon>
        <taxon>Pseudomonadati</taxon>
        <taxon>Pseudomonadota</taxon>
        <taxon>Alphaproteobacteria</taxon>
        <taxon>Sphingomonadales</taxon>
        <taxon>Sphingomonadaceae</taxon>
        <taxon>Sphingomonas</taxon>
    </lineage>
</organism>
<evidence type="ECO:0000313" key="3">
    <source>
        <dbReference type="Proteomes" id="UP001156703"/>
    </source>
</evidence>
<keyword evidence="1" id="KW-0732">Signal</keyword>
<evidence type="ECO:0000256" key="1">
    <source>
        <dbReference type="SAM" id="SignalP"/>
    </source>
</evidence>
<evidence type="ECO:0000313" key="2">
    <source>
        <dbReference type="EMBL" id="GLR46578.1"/>
    </source>
</evidence>
<keyword evidence="3" id="KW-1185">Reference proteome</keyword>
<name>A0ABQ5Z6Q9_9SPHN</name>
<dbReference type="Proteomes" id="UP001156703">
    <property type="component" value="Unassembled WGS sequence"/>
</dbReference>
<feature type="chain" id="PRO_5046259828" description="DUF4440 domain-containing protein" evidence="1">
    <location>
        <begin position="18"/>
        <end position="215"/>
    </location>
</feature>
<evidence type="ECO:0008006" key="4">
    <source>
        <dbReference type="Google" id="ProtNLM"/>
    </source>
</evidence>
<reference evidence="3" key="1">
    <citation type="journal article" date="2019" name="Int. J. Syst. Evol. Microbiol.">
        <title>The Global Catalogue of Microorganisms (GCM) 10K type strain sequencing project: providing services to taxonomists for standard genome sequencing and annotation.</title>
        <authorList>
            <consortium name="The Broad Institute Genomics Platform"/>
            <consortium name="The Broad Institute Genome Sequencing Center for Infectious Disease"/>
            <person name="Wu L."/>
            <person name="Ma J."/>
        </authorList>
    </citation>
    <scope>NUCLEOTIDE SEQUENCE [LARGE SCALE GENOMIC DNA]</scope>
    <source>
        <strain evidence="3">NBRC 102146</strain>
    </source>
</reference>
<accession>A0ABQ5Z6Q9</accession>
<protein>
    <recommendedName>
        <fullName evidence="4">DUF4440 domain-containing protein</fullName>
    </recommendedName>
</protein>
<dbReference type="EMBL" id="BSOO01000002">
    <property type="protein sequence ID" value="GLR46578.1"/>
    <property type="molecule type" value="Genomic_DNA"/>
</dbReference>